<name>A0ABU3YBM7_9SPHN</name>
<sequence>MTLSTDSAEGGCRCGQVRFRVIGAPIFTSACHCRGCQRMTASAYSVSGAWPTEQFEVIKGEPVIGGLHGATRHAFCGHCLSWMFTRPEGVDFFVNVRTTLLDEPPAEPPFLETFASEALPWARTGAPHRFETFPPSEAFQPLIKEFARLRVG</sequence>
<dbReference type="EMBL" id="JAWJEJ010000002">
    <property type="protein sequence ID" value="MDV3458573.1"/>
    <property type="molecule type" value="Genomic_DNA"/>
</dbReference>
<comment type="similarity">
    <text evidence="1">Belongs to the Gfa family.</text>
</comment>
<keyword evidence="4" id="KW-0456">Lyase</keyword>
<comment type="caution">
    <text evidence="6">The sequence shown here is derived from an EMBL/GenBank/DDBJ whole genome shotgun (WGS) entry which is preliminary data.</text>
</comment>
<evidence type="ECO:0000256" key="1">
    <source>
        <dbReference type="ARBA" id="ARBA00005495"/>
    </source>
</evidence>
<dbReference type="InterPro" id="IPR011057">
    <property type="entry name" value="Mss4-like_sf"/>
</dbReference>
<evidence type="ECO:0000256" key="4">
    <source>
        <dbReference type="ARBA" id="ARBA00023239"/>
    </source>
</evidence>
<gene>
    <name evidence="6" type="ORF">RZN05_16365</name>
</gene>
<dbReference type="Proteomes" id="UP001273531">
    <property type="component" value="Unassembled WGS sequence"/>
</dbReference>
<dbReference type="Pfam" id="PF04828">
    <property type="entry name" value="GFA"/>
    <property type="match status" value="1"/>
</dbReference>
<organism evidence="6 7">
    <name type="scientific">Sphingomonas agrestis</name>
    <dbReference type="NCBI Taxonomy" id="3080540"/>
    <lineage>
        <taxon>Bacteria</taxon>
        <taxon>Pseudomonadati</taxon>
        <taxon>Pseudomonadota</taxon>
        <taxon>Alphaproteobacteria</taxon>
        <taxon>Sphingomonadales</taxon>
        <taxon>Sphingomonadaceae</taxon>
        <taxon>Sphingomonas</taxon>
    </lineage>
</organism>
<dbReference type="RefSeq" id="WP_317227753.1">
    <property type="nucleotide sequence ID" value="NZ_JAWJEJ010000002.1"/>
</dbReference>
<keyword evidence="7" id="KW-1185">Reference proteome</keyword>
<evidence type="ECO:0000313" key="6">
    <source>
        <dbReference type="EMBL" id="MDV3458573.1"/>
    </source>
</evidence>
<evidence type="ECO:0000259" key="5">
    <source>
        <dbReference type="PROSITE" id="PS51891"/>
    </source>
</evidence>
<dbReference type="InterPro" id="IPR006913">
    <property type="entry name" value="CENP-V/GFA"/>
</dbReference>
<reference evidence="6 7" key="1">
    <citation type="submission" date="2023-10" db="EMBL/GenBank/DDBJ databases">
        <title>Sphingomonas sp. HF-S4 16S ribosomal RNA gene Genome sequencing and assembly.</title>
        <authorList>
            <person name="Lee H."/>
        </authorList>
    </citation>
    <scope>NUCLEOTIDE SEQUENCE [LARGE SCALE GENOMIC DNA]</scope>
    <source>
        <strain evidence="6 7">HF-S4</strain>
    </source>
</reference>
<keyword evidence="3" id="KW-0862">Zinc</keyword>
<dbReference type="Gene3D" id="3.90.1590.10">
    <property type="entry name" value="glutathione-dependent formaldehyde- activating enzyme (gfa)"/>
    <property type="match status" value="1"/>
</dbReference>
<dbReference type="PANTHER" id="PTHR33337">
    <property type="entry name" value="GFA DOMAIN-CONTAINING PROTEIN"/>
    <property type="match status" value="1"/>
</dbReference>
<proteinExistence type="inferred from homology"/>
<keyword evidence="2" id="KW-0479">Metal-binding</keyword>
<dbReference type="SUPFAM" id="SSF51316">
    <property type="entry name" value="Mss4-like"/>
    <property type="match status" value="1"/>
</dbReference>
<protein>
    <submittedName>
        <fullName evidence="6">GFA family protein</fullName>
    </submittedName>
</protein>
<evidence type="ECO:0000256" key="2">
    <source>
        <dbReference type="ARBA" id="ARBA00022723"/>
    </source>
</evidence>
<evidence type="ECO:0000256" key="3">
    <source>
        <dbReference type="ARBA" id="ARBA00022833"/>
    </source>
</evidence>
<accession>A0ABU3YBM7</accession>
<dbReference type="PROSITE" id="PS51891">
    <property type="entry name" value="CENP_V_GFA"/>
    <property type="match status" value="1"/>
</dbReference>
<evidence type="ECO:0000313" key="7">
    <source>
        <dbReference type="Proteomes" id="UP001273531"/>
    </source>
</evidence>
<dbReference type="PANTHER" id="PTHR33337:SF40">
    <property type="entry name" value="CENP-V_GFA DOMAIN-CONTAINING PROTEIN-RELATED"/>
    <property type="match status" value="1"/>
</dbReference>
<feature type="domain" description="CENP-V/GFA" evidence="5">
    <location>
        <begin position="8"/>
        <end position="122"/>
    </location>
</feature>